<dbReference type="SMART" id="SM00862">
    <property type="entry name" value="Trans_reg_C"/>
    <property type="match status" value="1"/>
</dbReference>
<dbReference type="STRING" id="442562.Rumeso_01951"/>
<evidence type="ECO:0000313" key="5">
    <source>
        <dbReference type="EMBL" id="EYD76530.1"/>
    </source>
</evidence>
<accession>A0A017HQG3</accession>
<proteinExistence type="predicted"/>
<dbReference type="Gene3D" id="1.25.40.10">
    <property type="entry name" value="Tetratricopeptide repeat domain"/>
    <property type="match status" value="1"/>
</dbReference>
<sequence>MDRSAVARFGPFTFDRTRMVLEREGQPVPIGGRGAALLVALVDAQGHVVTRSELLDAVWPDQVVEEHNLTVQIANLRQAMGALPNGEDPVRTVSRVGYRLVLDGLSARRGTILALRPTVAVLPFVNLSGDPELGFFADGVTEDVIAALSRFRTFAVVARGASFAYKGRAGPAPEVAQALGVRHVLEGSVRREGRRLRVGARLTDTEGHVRWADCFEEELDGVFEMQDRITAAVVGLVEPQITRAELERSGRKHPESMDAYDHFLLGLALSKRLSTNAALYDRMVGHLDRAVALDPSFPQAFVQASWAHQLRRMFGDATPAGTDDFALAEDLRIRALESGPDDAMVLAWSGLGAHNFQDDGEGALALIERAVELNPLSYDVLHMAATVLRQRGRPADSIRLLEGCLRLSPDAPQNAMIVESIGLCHLYEGRYAEAVDWIRRAQAAGASYDHLLINLTMAEALSGANGRGPGDAGAAAAGPAGRHHPRAHGAVAARGAPRWRWAPLARGAPSSRDAGGLSPGAALTVLTFFEVTPQARLSASL</sequence>
<dbReference type="InterPro" id="IPR001867">
    <property type="entry name" value="OmpR/PhoB-type_DNA-bd"/>
</dbReference>
<evidence type="ECO:0000313" key="6">
    <source>
        <dbReference type="Proteomes" id="UP000019666"/>
    </source>
</evidence>
<dbReference type="GO" id="GO:0003677">
    <property type="term" value="F:DNA binding"/>
    <property type="evidence" value="ECO:0007669"/>
    <property type="project" value="UniProtKB-UniRule"/>
</dbReference>
<comment type="caution">
    <text evidence="5">The sequence shown here is derived from an EMBL/GenBank/DDBJ whole genome shotgun (WGS) entry which is preliminary data.</text>
</comment>
<gene>
    <name evidence="5" type="ORF">Rumeso_01951</name>
</gene>
<dbReference type="HOGENOM" id="CLU_019981_4_0_5"/>
<dbReference type="GO" id="GO:0004016">
    <property type="term" value="F:adenylate cyclase activity"/>
    <property type="evidence" value="ECO:0007669"/>
    <property type="project" value="UniProtKB-EC"/>
</dbReference>
<evidence type="ECO:0000259" key="4">
    <source>
        <dbReference type="PROSITE" id="PS51755"/>
    </source>
</evidence>
<dbReference type="SUPFAM" id="SSF46894">
    <property type="entry name" value="C-terminal effector domain of the bipartite response regulators"/>
    <property type="match status" value="1"/>
</dbReference>
<dbReference type="RefSeq" id="WP_051521044.1">
    <property type="nucleotide sequence ID" value="NZ_KK088556.1"/>
</dbReference>
<dbReference type="EMBL" id="AOSK01000043">
    <property type="protein sequence ID" value="EYD76530.1"/>
    <property type="molecule type" value="Genomic_DNA"/>
</dbReference>
<evidence type="ECO:0000256" key="3">
    <source>
        <dbReference type="SAM" id="MobiDB-lite"/>
    </source>
</evidence>
<dbReference type="InterPro" id="IPR036388">
    <property type="entry name" value="WH-like_DNA-bd_sf"/>
</dbReference>
<dbReference type="EC" id="4.6.1.1" evidence="5"/>
<keyword evidence="6" id="KW-1185">Reference proteome</keyword>
<dbReference type="Proteomes" id="UP000019666">
    <property type="component" value="Unassembled WGS sequence"/>
</dbReference>
<dbReference type="PATRIC" id="fig|442562.3.peg.1927"/>
<reference evidence="5 6" key="1">
    <citation type="submission" date="2013-02" db="EMBL/GenBank/DDBJ databases">
        <authorList>
            <person name="Fiebig A."/>
            <person name="Goeker M."/>
            <person name="Klenk H.-P.P."/>
        </authorList>
    </citation>
    <scope>NUCLEOTIDE SEQUENCE [LARGE SCALE GENOMIC DNA]</scope>
    <source>
        <strain evidence="5 6">DSM 19309</strain>
    </source>
</reference>
<dbReference type="SUPFAM" id="SSF48452">
    <property type="entry name" value="TPR-like"/>
    <property type="match status" value="1"/>
</dbReference>
<keyword evidence="1 2" id="KW-0238">DNA-binding</keyword>
<keyword evidence="5" id="KW-0456">Lyase</keyword>
<dbReference type="Pfam" id="PF13432">
    <property type="entry name" value="TPR_16"/>
    <property type="match status" value="1"/>
</dbReference>
<dbReference type="InterPro" id="IPR011990">
    <property type="entry name" value="TPR-like_helical_dom_sf"/>
</dbReference>
<name>A0A017HQG3_9RHOB</name>
<evidence type="ECO:0000256" key="1">
    <source>
        <dbReference type="ARBA" id="ARBA00023125"/>
    </source>
</evidence>
<protein>
    <submittedName>
        <fullName evidence="5">Adenylate cyclase</fullName>
        <ecNumber evidence="5">4.6.1.1</ecNumber>
    </submittedName>
</protein>
<feature type="DNA-binding region" description="OmpR/PhoB-type" evidence="2">
    <location>
        <begin position="4"/>
        <end position="102"/>
    </location>
</feature>
<dbReference type="InterPro" id="IPR016032">
    <property type="entry name" value="Sig_transdc_resp-reg_C-effctor"/>
</dbReference>
<dbReference type="CDD" id="cd00383">
    <property type="entry name" value="trans_reg_C"/>
    <property type="match status" value="1"/>
</dbReference>
<feature type="region of interest" description="Disordered" evidence="3">
    <location>
        <begin position="464"/>
        <end position="494"/>
    </location>
</feature>
<dbReference type="OrthoDB" id="54411at2"/>
<evidence type="ECO:0000256" key="2">
    <source>
        <dbReference type="PROSITE-ProRule" id="PRU01091"/>
    </source>
</evidence>
<organism evidence="5 6">
    <name type="scientific">Rubellimicrobium mesophilum DSM 19309</name>
    <dbReference type="NCBI Taxonomy" id="442562"/>
    <lineage>
        <taxon>Bacteria</taxon>
        <taxon>Pseudomonadati</taxon>
        <taxon>Pseudomonadota</taxon>
        <taxon>Alphaproteobacteria</taxon>
        <taxon>Rhodobacterales</taxon>
        <taxon>Roseobacteraceae</taxon>
        <taxon>Rubellimicrobium</taxon>
    </lineage>
</organism>
<dbReference type="GO" id="GO:0006355">
    <property type="term" value="P:regulation of DNA-templated transcription"/>
    <property type="evidence" value="ECO:0007669"/>
    <property type="project" value="InterPro"/>
</dbReference>
<dbReference type="Gene3D" id="1.10.10.10">
    <property type="entry name" value="Winged helix-like DNA-binding domain superfamily/Winged helix DNA-binding domain"/>
    <property type="match status" value="1"/>
</dbReference>
<dbReference type="Pfam" id="PF00486">
    <property type="entry name" value="Trans_reg_C"/>
    <property type="match status" value="1"/>
</dbReference>
<dbReference type="PROSITE" id="PS51755">
    <property type="entry name" value="OMPR_PHOB"/>
    <property type="match status" value="1"/>
</dbReference>
<dbReference type="GO" id="GO:0000160">
    <property type="term" value="P:phosphorelay signal transduction system"/>
    <property type="evidence" value="ECO:0007669"/>
    <property type="project" value="InterPro"/>
</dbReference>
<feature type="domain" description="OmpR/PhoB-type" evidence="4">
    <location>
        <begin position="4"/>
        <end position="102"/>
    </location>
</feature>
<dbReference type="AlphaFoldDB" id="A0A017HQG3"/>